<proteinExistence type="predicted"/>
<dbReference type="EMBL" id="JAHOPB010000002">
    <property type="protein sequence ID" value="MBU8876074.1"/>
    <property type="molecule type" value="Genomic_DNA"/>
</dbReference>
<gene>
    <name evidence="5" type="ORF">KQ910_20040</name>
</gene>
<feature type="compositionally biased region" description="Basic and acidic residues" evidence="1">
    <location>
        <begin position="245"/>
        <end position="254"/>
    </location>
</feature>
<evidence type="ECO:0000259" key="3">
    <source>
        <dbReference type="Pfam" id="PF05838"/>
    </source>
</evidence>
<name>A0ABS6INA1_9HYPH</name>
<evidence type="ECO:0008006" key="7">
    <source>
        <dbReference type="Google" id="ProtNLM"/>
    </source>
</evidence>
<feature type="transmembrane region" description="Helical" evidence="2">
    <location>
        <begin position="189"/>
        <end position="209"/>
    </location>
</feature>
<dbReference type="Pfam" id="PF09374">
    <property type="entry name" value="PG_binding_3"/>
    <property type="match status" value="1"/>
</dbReference>
<keyword evidence="2" id="KW-0812">Transmembrane</keyword>
<dbReference type="RefSeq" id="WP_216964570.1">
    <property type="nucleotide sequence ID" value="NZ_JAHOPB010000002.1"/>
</dbReference>
<feature type="compositionally biased region" description="Low complexity" evidence="1">
    <location>
        <begin position="226"/>
        <end position="236"/>
    </location>
</feature>
<keyword evidence="2" id="KW-1133">Transmembrane helix</keyword>
<dbReference type="InterPro" id="IPR008565">
    <property type="entry name" value="TtsA-like_GH18_dom"/>
</dbReference>
<dbReference type="Proteomes" id="UP000727907">
    <property type="component" value="Unassembled WGS sequence"/>
</dbReference>
<organism evidence="5 6">
    <name type="scientific">Reyranella humidisoli</name>
    <dbReference type="NCBI Taxonomy" id="2849149"/>
    <lineage>
        <taxon>Bacteria</taxon>
        <taxon>Pseudomonadati</taxon>
        <taxon>Pseudomonadota</taxon>
        <taxon>Alphaproteobacteria</taxon>
        <taxon>Hyphomicrobiales</taxon>
        <taxon>Reyranellaceae</taxon>
        <taxon>Reyranella</taxon>
    </lineage>
</organism>
<evidence type="ECO:0000259" key="4">
    <source>
        <dbReference type="Pfam" id="PF09374"/>
    </source>
</evidence>
<evidence type="ECO:0000313" key="5">
    <source>
        <dbReference type="EMBL" id="MBU8876074.1"/>
    </source>
</evidence>
<feature type="region of interest" description="Disordered" evidence="1">
    <location>
        <begin position="220"/>
        <end position="266"/>
    </location>
</feature>
<accession>A0ABS6INA1</accession>
<evidence type="ECO:0000256" key="2">
    <source>
        <dbReference type="SAM" id="Phobius"/>
    </source>
</evidence>
<reference evidence="5 6" key="1">
    <citation type="submission" date="2021-06" db="EMBL/GenBank/DDBJ databases">
        <authorList>
            <person name="Lee D.H."/>
        </authorList>
    </citation>
    <scope>NUCLEOTIDE SEQUENCE [LARGE SCALE GENOMIC DNA]</scope>
    <source>
        <strain evidence="5 6">MMS21-HV4-11</strain>
    </source>
</reference>
<dbReference type="CDD" id="cd13926">
    <property type="entry name" value="N-acetylmuramidase_GH108"/>
    <property type="match status" value="1"/>
</dbReference>
<dbReference type="Pfam" id="PF05838">
    <property type="entry name" value="Glyco_hydro_108"/>
    <property type="match status" value="1"/>
</dbReference>
<feature type="transmembrane region" description="Helical" evidence="2">
    <location>
        <begin position="150"/>
        <end position="173"/>
    </location>
</feature>
<feature type="domain" description="Peptidoglycan binding" evidence="4">
    <location>
        <begin position="366"/>
        <end position="427"/>
    </location>
</feature>
<protein>
    <recommendedName>
        <fullName evidence="7">Peptidoglycan domain protein</fullName>
    </recommendedName>
</protein>
<evidence type="ECO:0000256" key="1">
    <source>
        <dbReference type="SAM" id="MobiDB-lite"/>
    </source>
</evidence>
<feature type="domain" description="TtsA-like Glycoside hydrolase family 108" evidence="3">
    <location>
        <begin position="274"/>
        <end position="361"/>
    </location>
</feature>
<dbReference type="InterPro" id="IPR018537">
    <property type="entry name" value="Peptidoglycan-bd_3"/>
</dbReference>
<keyword evidence="2" id="KW-0472">Membrane</keyword>
<sequence>MLPLVAIATAVIPDLIRLLAGDKAEKIARTVETVVADTTGTSDAAQARILLEADPALAVQLREKLAAIALEETRLQNEREASARAAQLQSETAQRQHALEVLRSQLEADRIRRDQQFNEQQAQVRLALEQTASARSLQMDLVKAGNPLQWAPAAVSIIVTLLFAGALLLMLFYEPPPLPQGQTDRFKELINICIGALVAGFSTVISYWLGSSLGSREKDTSNQRLQAAQSAQTSQQIDIVSRQVRASEEARQRPAEPTAPPIPKGETFDSCLTLVLGAEGGFVNDPRDSGGATKYGITQETLTAWRRSRDPGAIVNEEHVRQLKIEEAKEIYRSRYWNVLRCDDLPKGVDLLVFDLGVNAGPARSAKILQDVLGVEQDGSIGPVTLNGLNTCAPDKIIREFSAKRLEFYRSLEEDFKVFGVGWTNRTKSMLDAALAMAMAAAR</sequence>
<evidence type="ECO:0000313" key="6">
    <source>
        <dbReference type="Proteomes" id="UP000727907"/>
    </source>
</evidence>
<keyword evidence="6" id="KW-1185">Reference proteome</keyword>
<comment type="caution">
    <text evidence="5">The sequence shown here is derived from an EMBL/GenBank/DDBJ whole genome shotgun (WGS) entry which is preliminary data.</text>
</comment>